<evidence type="ECO:0000313" key="4">
    <source>
        <dbReference type="Proteomes" id="UP000256269"/>
    </source>
</evidence>
<evidence type="ECO:0000313" key="3">
    <source>
        <dbReference type="EMBL" id="REH27712.1"/>
    </source>
</evidence>
<organism evidence="3 4">
    <name type="scientific">Kutzneria buriramensis</name>
    <dbReference type="NCBI Taxonomy" id="1045776"/>
    <lineage>
        <taxon>Bacteria</taxon>
        <taxon>Bacillati</taxon>
        <taxon>Actinomycetota</taxon>
        <taxon>Actinomycetes</taxon>
        <taxon>Pseudonocardiales</taxon>
        <taxon>Pseudonocardiaceae</taxon>
        <taxon>Kutzneria</taxon>
    </lineage>
</organism>
<dbReference type="Gene3D" id="3.40.50.10490">
    <property type="entry name" value="Glucose-6-phosphate isomerase like protein, domain 1"/>
    <property type="match status" value="3"/>
</dbReference>
<dbReference type="InterPro" id="IPR001347">
    <property type="entry name" value="SIS_dom"/>
</dbReference>
<dbReference type="InterPro" id="IPR046348">
    <property type="entry name" value="SIS_dom_sf"/>
</dbReference>
<name>A0A3E0GUF4_9PSEU</name>
<gene>
    <name evidence="3" type="ORF">BCF44_12815</name>
</gene>
<feature type="domain" description="SIS" evidence="2">
    <location>
        <begin position="45"/>
        <end position="181"/>
    </location>
</feature>
<keyword evidence="4" id="KW-1185">Reference proteome</keyword>
<proteinExistence type="predicted"/>
<dbReference type="GO" id="GO:1901135">
    <property type="term" value="P:carbohydrate derivative metabolic process"/>
    <property type="evidence" value="ECO:0007669"/>
    <property type="project" value="InterPro"/>
</dbReference>
<dbReference type="CDD" id="cd05008">
    <property type="entry name" value="SIS_GlmS_GlmD_1"/>
    <property type="match status" value="1"/>
</dbReference>
<keyword evidence="1" id="KW-0677">Repeat</keyword>
<dbReference type="SUPFAM" id="SSF53697">
    <property type="entry name" value="SIS domain"/>
    <property type="match status" value="1"/>
</dbReference>
<dbReference type="InterPro" id="IPR035466">
    <property type="entry name" value="GlmS/AgaS_SIS"/>
</dbReference>
<dbReference type="AlphaFoldDB" id="A0A3E0GUF4"/>
<accession>A0A3E0GUF4</accession>
<dbReference type="PROSITE" id="PS51464">
    <property type="entry name" value="SIS"/>
    <property type="match status" value="1"/>
</dbReference>
<dbReference type="PANTHER" id="PTHR10937">
    <property type="entry name" value="GLUCOSAMINE--FRUCTOSE-6-PHOSPHATE AMINOTRANSFERASE, ISOMERIZING"/>
    <property type="match status" value="1"/>
</dbReference>
<reference evidence="3 4" key="1">
    <citation type="submission" date="2018-08" db="EMBL/GenBank/DDBJ databases">
        <title>Genomic Encyclopedia of Archaeal and Bacterial Type Strains, Phase II (KMG-II): from individual species to whole genera.</title>
        <authorList>
            <person name="Goeker M."/>
        </authorList>
    </citation>
    <scope>NUCLEOTIDE SEQUENCE [LARGE SCALE GENOMIC DNA]</scope>
    <source>
        <strain evidence="3 4">DSM 45791</strain>
    </source>
</reference>
<dbReference type="EMBL" id="QUNO01000028">
    <property type="protein sequence ID" value="REH27712.1"/>
    <property type="molecule type" value="Genomic_DNA"/>
</dbReference>
<dbReference type="InterPro" id="IPR035490">
    <property type="entry name" value="GlmS/FrlB_SIS"/>
</dbReference>
<dbReference type="GO" id="GO:0097367">
    <property type="term" value="F:carbohydrate derivative binding"/>
    <property type="evidence" value="ECO:0007669"/>
    <property type="project" value="InterPro"/>
</dbReference>
<sequence>MLVMAYLCAELLINAHRSGMSHALNEIASQPGCWRQAQELAATAPAGLPQPGERVAVIGCGTSLFVAQAYAALREGAGHGETDAWPASEFLAHRRYDRVLAISRSGTTTEILRALSTIAGSTRRTLITGVAGSPACELADDVVAMDFADEQSVVQTRFPTTLLVLLRAHLGEDVSALPEQAERALRRDLPSDWPAFRQYTFLGSGWTVGLANEAALKVREAAQAWAEAYPGMEYRHGPIAVADVASLVWVFGDLPPGLHEEIRATGAQLETSTVDPLAELVRAQRLAVELAAWRGLDSDAPRNLTRSVILT</sequence>
<dbReference type="Proteomes" id="UP000256269">
    <property type="component" value="Unassembled WGS sequence"/>
</dbReference>
<evidence type="ECO:0000259" key="2">
    <source>
        <dbReference type="PROSITE" id="PS51464"/>
    </source>
</evidence>
<evidence type="ECO:0000256" key="1">
    <source>
        <dbReference type="ARBA" id="ARBA00022737"/>
    </source>
</evidence>
<protein>
    <submittedName>
        <fullName evidence="3">Fructoselysine-6-P-deglycase FrlB-like protein</fullName>
    </submittedName>
</protein>
<comment type="caution">
    <text evidence="3">The sequence shown here is derived from an EMBL/GenBank/DDBJ whole genome shotgun (WGS) entry which is preliminary data.</text>
</comment>
<dbReference type="CDD" id="cd05009">
    <property type="entry name" value="SIS_GlmS_GlmD_2"/>
    <property type="match status" value="1"/>
</dbReference>